<dbReference type="GO" id="GO:0006281">
    <property type="term" value="P:DNA repair"/>
    <property type="evidence" value="ECO:0007669"/>
    <property type="project" value="UniProtKB-UniRule"/>
</dbReference>
<dbReference type="Proteomes" id="UP000027135">
    <property type="component" value="Unassembled WGS sequence"/>
</dbReference>
<evidence type="ECO:0000256" key="2">
    <source>
        <dbReference type="ARBA" id="ARBA00009340"/>
    </source>
</evidence>
<dbReference type="PANTHER" id="PTHR12891:SF0">
    <property type="entry name" value="MMS19 NUCLEOTIDE EXCISION REPAIR PROTEIN HOMOLOG"/>
    <property type="match status" value="1"/>
</dbReference>
<comment type="subcellular location">
    <subcellularLocation>
        <location evidence="5">Cytoplasm</location>
        <location evidence="5">Cytoskeleton</location>
        <location evidence="5">Spindle</location>
    </subcellularLocation>
    <subcellularLocation>
        <location evidence="1 5">Nucleus</location>
    </subcellularLocation>
</comment>
<keyword evidence="9" id="KW-1185">Reference proteome</keyword>
<keyword evidence="5" id="KW-0227">DNA damage</keyword>
<keyword evidence="5" id="KW-0206">Cytoskeleton</keyword>
<dbReference type="FunCoup" id="A0A067QVT6">
    <property type="interactions" value="2041"/>
</dbReference>
<name>A0A067QVT6_ZOONE</name>
<dbReference type="STRING" id="136037.A0A067QVT6"/>
<gene>
    <name evidence="8" type="ORF">L798_01530</name>
</gene>
<sequence>MEVEWDSEWFNGMINETVVEDKHFRNKCSDFANGVKSQSADLLKLVEKLGPVLTDKKPELRVKGTQILAEVIQNLPQDCLQEKELRFMTAFFCDRLKDHNSVIPAVLQGILAIVQMNNLPEDAPAQIVTAMFQHVHCQSHKQPDRSTIYKILQVFIKNYSKELKLLGPDFVFGVISMVDGERDPHNLLLLFGMLPHFIKTFPLGHLTEEMFEVLACYFPVDFYSVPNNPNTVTRDDLAAALLPCLVATPAFAEFCIPLLLEKLDSKLRIAKLDSLRLLQESCKAFSVEGMEENLCDLFQSLHREVVPGSDKDVCKEALAALKELINMLSVVPISKDQAKLLHKILENVISAACQELQGVQLSLFLPTARMLLTITQASAAACHQIITVVAPLLLIQYHKGSSLEEKVILLQTLTAFLAVCEEQHVTPMSTSDLAAVWADICNVYMNAAHHVKPEIRLEGIHGLLIAARSLSCEARSELYELLCTCVKQEDSSQVRQEVSACLKELAKLYPDEVMEAAVLSKLQLLEGSGDASNALILARCMDALCAIAVEESFTACIVPQILSFITGKFQADECSAGIKSLRKLVEEPECDSKLHRYLCVQCDAISRLVSWWLHGIWEDKHPQIFHNEDLLVDSAKIVSTILRNQSESVQSDIVAKFIPCFLDSGPSFEENVRPLEASSSSQHLTHSVVLLEALLSPLRQNVDIPSLSHLVMQLKTHAIHTSHSLTSRSAARLVASIVNKAHDDENLSTLLSDLLVMLMDTLNQDGVPVMKATNAVSLFSWLTKALVMRDHRLTDTWVEKFVGMLNHVVVGTCVAEGFKLIMTENDEYMNSDNYCNIRVLYRQRFFQTVPKLVEHYHFALDAVKCNFLIALAHMLQGVPRVVLTMSLPELIPLLVVSLGQREVVLLLSTLEILCDLLESKQPVLEEHIQTFLPKFLQLTRFQDSLKVRLVALQCVQKMCAYPTQLLLPYKQQTVHELGPCLDDPKRLVRQQAVCARSHWYLIGAPGEPAKT</sequence>
<dbReference type="InterPro" id="IPR016024">
    <property type="entry name" value="ARM-type_fold"/>
</dbReference>
<keyword evidence="3" id="KW-0677">Repeat</keyword>
<dbReference type="InterPro" id="IPR011989">
    <property type="entry name" value="ARM-like"/>
</dbReference>
<dbReference type="InterPro" id="IPR039920">
    <property type="entry name" value="MMS19"/>
</dbReference>
<dbReference type="Gene3D" id="1.25.10.10">
    <property type="entry name" value="Leucine-rich Repeat Variant"/>
    <property type="match status" value="2"/>
</dbReference>
<dbReference type="OrthoDB" id="342900at2759"/>
<dbReference type="Pfam" id="PF12460">
    <property type="entry name" value="MMS19_C"/>
    <property type="match status" value="1"/>
</dbReference>
<evidence type="ECO:0000256" key="3">
    <source>
        <dbReference type="ARBA" id="ARBA00022737"/>
    </source>
</evidence>
<evidence type="ECO:0000259" key="7">
    <source>
        <dbReference type="Pfam" id="PF14500"/>
    </source>
</evidence>
<dbReference type="SUPFAM" id="SSF48371">
    <property type="entry name" value="ARM repeat"/>
    <property type="match status" value="2"/>
</dbReference>
<reference evidence="8 9" key="1">
    <citation type="journal article" date="2014" name="Nat. Commun.">
        <title>Molecular traces of alternative social organization in a termite genome.</title>
        <authorList>
            <person name="Terrapon N."/>
            <person name="Li C."/>
            <person name="Robertson H.M."/>
            <person name="Ji L."/>
            <person name="Meng X."/>
            <person name="Booth W."/>
            <person name="Chen Z."/>
            <person name="Childers C.P."/>
            <person name="Glastad K.M."/>
            <person name="Gokhale K."/>
            <person name="Gowin J."/>
            <person name="Gronenberg W."/>
            <person name="Hermansen R.A."/>
            <person name="Hu H."/>
            <person name="Hunt B.G."/>
            <person name="Huylmans A.K."/>
            <person name="Khalil S.M."/>
            <person name="Mitchell R.D."/>
            <person name="Munoz-Torres M.C."/>
            <person name="Mustard J.A."/>
            <person name="Pan H."/>
            <person name="Reese J.T."/>
            <person name="Scharf M.E."/>
            <person name="Sun F."/>
            <person name="Vogel H."/>
            <person name="Xiao J."/>
            <person name="Yang W."/>
            <person name="Yang Z."/>
            <person name="Yang Z."/>
            <person name="Zhou J."/>
            <person name="Zhu J."/>
            <person name="Brent C.S."/>
            <person name="Elsik C.G."/>
            <person name="Goodisman M.A."/>
            <person name="Liberles D.A."/>
            <person name="Roe R.M."/>
            <person name="Vargo E.L."/>
            <person name="Vilcinskas A."/>
            <person name="Wang J."/>
            <person name="Bornberg-Bauer E."/>
            <person name="Korb J."/>
            <person name="Zhang G."/>
            <person name="Liebig J."/>
        </authorList>
    </citation>
    <scope>NUCLEOTIDE SEQUENCE [LARGE SCALE GENOMIC DNA]</scope>
    <source>
        <tissue evidence="8">Whole organism</tissue>
    </source>
</reference>
<evidence type="ECO:0000313" key="8">
    <source>
        <dbReference type="EMBL" id="KDR08628.1"/>
    </source>
</evidence>
<dbReference type="InterPro" id="IPR029240">
    <property type="entry name" value="MMS19_N"/>
</dbReference>
<dbReference type="PANTHER" id="PTHR12891">
    <property type="entry name" value="DNA REPAIR/TRANSCRIPTION PROTEIN MET18/MMS19"/>
    <property type="match status" value="1"/>
</dbReference>
<keyword evidence="4 5" id="KW-0539">Nucleus</keyword>
<dbReference type="GO" id="GO:0097361">
    <property type="term" value="C:cytosolic [4Fe-4S] assembly targeting complex"/>
    <property type="evidence" value="ECO:0007669"/>
    <property type="project" value="UniProtKB-UniRule"/>
</dbReference>
<dbReference type="AlphaFoldDB" id="A0A067QVT6"/>
<dbReference type="eggNOG" id="KOG1967">
    <property type="taxonomic scope" value="Eukaryota"/>
</dbReference>
<organism evidence="8 9">
    <name type="scientific">Zootermopsis nevadensis</name>
    <name type="common">Dampwood termite</name>
    <dbReference type="NCBI Taxonomy" id="136037"/>
    <lineage>
        <taxon>Eukaryota</taxon>
        <taxon>Metazoa</taxon>
        <taxon>Ecdysozoa</taxon>
        <taxon>Arthropoda</taxon>
        <taxon>Hexapoda</taxon>
        <taxon>Insecta</taxon>
        <taxon>Pterygota</taxon>
        <taxon>Neoptera</taxon>
        <taxon>Polyneoptera</taxon>
        <taxon>Dictyoptera</taxon>
        <taxon>Blattodea</taxon>
        <taxon>Blattoidea</taxon>
        <taxon>Termitoidae</taxon>
        <taxon>Termopsidae</taxon>
        <taxon>Zootermopsis</taxon>
    </lineage>
</organism>
<keyword evidence="5" id="KW-0234">DNA repair</keyword>
<dbReference type="GO" id="GO:0005634">
    <property type="term" value="C:nucleus"/>
    <property type="evidence" value="ECO:0007669"/>
    <property type="project" value="UniProtKB-SubCell"/>
</dbReference>
<dbReference type="GO" id="GO:0005819">
    <property type="term" value="C:spindle"/>
    <property type="evidence" value="ECO:0007669"/>
    <property type="project" value="UniProtKB-SubCell"/>
</dbReference>
<evidence type="ECO:0000256" key="5">
    <source>
        <dbReference type="RuleBase" id="RU367072"/>
    </source>
</evidence>
<evidence type="ECO:0000256" key="1">
    <source>
        <dbReference type="ARBA" id="ARBA00004123"/>
    </source>
</evidence>
<protein>
    <recommendedName>
        <fullName evidence="5">MMS19 nucleotide excision repair protein</fullName>
    </recommendedName>
</protein>
<feature type="domain" description="MMS19 N-terminal" evidence="7">
    <location>
        <begin position="46"/>
        <end position="306"/>
    </location>
</feature>
<accession>A0A067QVT6</accession>
<dbReference type="OMA" id="FSFMPEF"/>
<evidence type="ECO:0000313" key="9">
    <source>
        <dbReference type="Proteomes" id="UP000027135"/>
    </source>
</evidence>
<feature type="domain" description="MMS19 C-terminal" evidence="6">
    <location>
        <begin position="541"/>
        <end position="958"/>
    </location>
</feature>
<dbReference type="InParanoid" id="A0A067QVT6"/>
<dbReference type="EMBL" id="KK853313">
    <property type="protein sequence ID" value="KDR08628.1"/>
    <property type="molecule type" value="Genomic_DNA"/>
</dbReference>
<dbReference type="GO" id="GO:0051604">
    <property type="term" value="P:protein maturation"/>
    <property type="evidence" value="ECO:0007669"/>
    <property type="project" value="UniProtKB-UniRule"/>
</dbReference>
<dbReference type="GO" id="GO:0016226">
    <property type="term" value="P:iron-sulfur cluster assembly"/>
    <property type="evidence" value="ECO:0007669"/>
    <property type="project" value="UniProtKB-UniRule"/>
</dbReference>
<comment type="subunit">
    <text evidence="5">Component of the CIA complex.</text>
</comment>
<evidence type="ECO:0000256" key="4">
    <source>
        <dbReference type="ARBA" id="ARBA00023242"/>
    </source>
</evidence>
<evidence type="ECO:0000259" key="6">
    <source>
        <dbReference type="Pfam" id="PF12460"/>
    </source>
</evidence>
<comment type="function">
    <text evidence="5">Key component of the cytosolic iron-sulfur protein assembly (CIA) complex, a multiprotein complex that mediates the incorporation of iron-sulfur cluster into apoproteins specifically involved in DNA metabolism and genomic integrity. In the CIA complex, MMS19 acts as an adapter between early-acting CIA components and a subset of cellular target iron-sulfur proteins.</text>
</comment>
<dbReference type="InterPro" id="IPR024687">
    <property type="entry name" value="MMS19_C"/>
</dbReference>
<proteinExistence type="inferred from homology"/>
<dbReference type="Pfam" id="PF14500">
    <property type="entry name" value="MMS19_N"/>
    <property type="match status" value="1"/>
</dbReference>
<keyword evidence="5" id="KW-0963">Cytoplasm</keyword>
<comment type="similarity">
    <text evidence="2 5">Belongs to the MET18/MMS19 family.</text>
</comment>